<evidence type="ECO:0000256" key="6">
    <source>
        <dbReference type="ARBA" id="ARBA00023284"/>
    </source>
</evidence>
<evidence type="ECO:0000256" key="9">
    <source>
        <dbReference type="RuleBase" id="RU366011"/>
    </source>
</evidence>
<comment type="similarity">
    <text evidence="2 9">Belongs to the peroxiredoxin family. Prx5 subfamily.</text>
</comment>
<dbReference type="EC" id="1.11.1.24" evidence="9"/>
<dbReference type="InterPro" id="IPR013766">
    <property type="entry name" value="Thioredoxin_domain"/>
</dbReference>
<comment type="catalytic activity">
    <reaction evidence="7 9">
        <text>a hydroperoxide + [thioredoxin]-dithiol = an alcohol + [thioredoxin]-disulfide + H2O</text>
        <dbReference type="Rhea" id="RHEA:62620"/>
        <dbReference type="Rhea" id="RHEA-COMP:10698"/>
        <dbReference type="Rhea" id="RHEA-COMP:10700"/>
        <dbReference type="ChEBI" id="CHEBI:15377"/>
        <dbReference type="ChEBI" id="CHEBI:29950"/>
        <dbReference type="ChEBI" id="CHEBI:30879"/>
        <dbReference type="ChEBI" id="CHEBI:35924"/>
        <dbReference type="ChEBI" id="CHEBI:50058"/>
        <dbReference type="EC" id="1.11.1.24"/>
    </reaction>
</comment>
<evidence type="ECO:0000313" key="11">
    <source>
        <dbReference type="EMBL" id="CAG5127116.1"/>
    </source>
</evidence>
<dbReference type="OrthoDB" id="1882547at2759"/>
<dbReference type="GO" id="GO:0045454">
    <property type="term" value="P:cell redox homeostasis"/>
    <property type="evidence" value="ECO:0007669"/>
    <property type="project" value="TreeGrafter"/>
</dbReference>
<dbReference type="FunFam" id="3.40.30.10:FF:000020">
    <property type="entry name" value="Peroxiredoxin"/>
    <property type="match status" value="1"/>
</dbReference>
<evidence type="ECO:0000256" key="4">
    <source>
        <dbReference type="ARBA" id="ARBA00022862"/>
    </source>
</evidence>
<evidence type="ECO:0000256" key="8">
    <source>
        <dbReference type="PIRSR" id="PIRSR637944-1"/>
    </source>
</evidence>
<dbReference type="GO" id="GO:0042744">
    <property type="term" value="P:hydrogen peroxide catabolic process"/>
    <property type="evidence" value="ECO:0007669"/>
    <property type="project" value="TreeGrafter"/>
</dbReference>
<gene>
    <name evidence="11" type="ORF">CUNI_LOCUS12674</name>
</gene>
<keyword evidence="6 9" id="KW-0676">Redox-active center</keyword>
<evidence type="ECO:0000313" key="12">
    <source>
        <dbReference type="Proteomes" id="UP000678393"/>
    </source>
</evidence>
<keyword evidence="5 9" id="KW-0560">Oxidoreductase</keyword>
<dbReference type="InterPro" id="IPR036249">
    <property type="entry name" value="Thioredoxin-like_sf"/>
</dbReference>
<evidence type="ECO:0000256" key="7">
    <source>
        <dbReference type="ARBA" id="ARBA00049091"/>
    </source>
</evidence>
<dbReference type="EMBL" id="CAJHNH020002575">
    <property type="protein sequence ID" value="CAG5127116.1"/>
    <property type="molecule type" value="Genomic_DNA"/>
</dbReference>
<dbReference type="SUPFAM" id="SSF52833">
    <property type="entry name" value="Thioredoxin-like"/>
    <property type="match status" value="1"/>
</dbReference>
<protein>
    <recommendedName>
        <fullName evidence="9">Peroxiredoxin-5</fullName>
        <ecNumber evidence="9">1.11.1.24</ecNumber>
    </recommendedName>
</protein>
<dbReference type="GO" id="GO:0008379">
    <property type="term" value="F:thioredoxin peroxidase activity"/>
    <property type="evidence" value="ECO:0007669"/>
    <property type="project" value="InterPro"/>
</dbReference>
<feature type="active site" description="Cysteine sulfenic acid (-SOH) intermediate" evidence="8">
    <location>
        <position position="96"/>
    </location>
</feature>
<keyword evidence="4 9" id="KW-0049">Antioxidant</keyword>
<dbReference type="Proteomes" id="UP000678393">
    <property type="component" value="Unassembled WGS sequence"/>
</dbReference>
<evidence type="ECO:0000256" key="1">
    <source>
        <dbReference type="ARBA" id="ARBA00003330"/>
    </source>
</evidence>
<evidence type="ECO:0000256" key="5">
    <source>
        <dbReference type="ARBA" id="ARBA00023002"/>
    </source>
</evidence>
<comment type="function">
    <text evidence="1">Thiol-specific peroxidase that catalyzes the reduction of hydrogen peroxide and organic hydroperoxides to water and alcohols, respectively. Plays a role in cell protection against oxidative stress by detoxifying peroxides and as sensor of hydrogen peroxide-mediated signaling events.</text>
</comment>
<dbReference type="InterPro" id="IPR013740">
    <property type="entry name" value="Redoxin"/>
</dbReference>
<dbReference type="GO" id="GO:0005777">
    <property type="term" value="C:peroxisome"/>
    <property type="evidence" value="ECO:0007669"/>
    <property type="project" value="TreeGrafter"/>
</dbReference>
<comment type="caution">
    <text evidence="11">The sequence shown here is derived from an EMBL/GenBank/DDBJ whole genome shotgun (WGS) entry which is preliminary data.</text>
</comment>
<sequence>MLTTSRDVEVNMAAATTRFIGSLSPLRLTKPLLSLSAINSNYHRLYSSKRKIQVGDTLPDVNLYEGSPDNPILASELYKGKKGVLFAVLGAFTPGCTNTHIPDYLSLYEKFKEEGYMISCVSVNDPYVMKAWGISTNAAGKIRMLADPRGEFTKALGMEIDCKQVLGGIRSQKYSLVIDDGKILSINVEPEHTGLTCLLCIKNMKADDAVLQNG</sequence>
<dbReference type="Pfam" id="PF08534">
    <property type="entry name" value="Redoxin"/>
    <property type="match status" value="1"/>
</dbReference>
<dbReference type="GO" id="GO:0005739">
    <property type="term" value="C:mitochondrion"/>
    <property type="evidence" value="ECO:0007669"/>
    <property type="project" value="TreeGrafter"/>
</dbReference>
<evidence type="ECO:0000256" key="2">
    <source>
        <dbReference type="ARBA" id="ARBA00010505"/>
    </source>
</evidence>
<proteinExistence type="inferred from homology"/>
<keyword evidence="3 9" id="KW-0575">Peroxidase</keyword>
<evidence type="ECO:0000256" key="3">
    <source>
        <dbReference type="ARBA" id="ARBA00022559"/>
    </source>
</evidence>
<accession>A0A8S3ZIW2</accession>
<dbReference type="Gene3D" id="3.40.30.10">
    <property type="entry name" value="Glutaredoxin"/>
    <property type="match status" value="1"/>
</dbReference>
<dbReference type="PROSITE" id="PS51352">
    <property type="entry name" value="THIOREDOXIN_2"/>
    <property type="match status" value="1"/>
</dbReference>
<keyword evidence="12" id="KW-1185">Reference proteome</keyword>
<dbReference type="GO" id="GO:0034599">
    <property type="term" value="P:cellular response to oxidative stress"/>
    <property type="evidence" value="ECO:0007669"/>
    <property type="project" value="InterPro"/>
</dbReference>
<dbReference type="InterPro" id="IPR037944">
    <property type="entry name" value="PRX5-like"/>
</dbReference>
<organism evidence="11 12">
    <name type="scientific">Candidula unifasciata</name>
    <dbReference type="NCBI Taxonomy" id="100452"/>
    <lineage>
        <taxon>Eukaryota</taxon>
        <taxon>Metazoa</taxon>
        <taxon>Spiralia</taxon>
        <taxon>Lophotrochozoa</taxon>
        <taxon>Mollusca</taxon>
        <taxon>Gastropoda</taxon>
        <taxon>Heterobranchia</taxon>
        <taxon>Euthyneura</taxon>
        <taxon>Panpulmonata</taxon>
        <taxon>Eupulmonata</taxon>
        <taxon>Stylommatophora</taxon>
        <taxon>Helicina</taxon>
        <taxon>Helicoidea</taxon>
        <taxon>Geomitridae</taxon>
        <taxon>Candidula</taxon>
    </lineage>
</organism>
<dbReference type="PANTHER" id="PTHR10430">
    <property type="entry name" value="PEROXIREDOXIN"/>
    <property type="match status" value="1"/>
</dbReference>
<feature type="domain" description="Thioredoxin" evidence="10">
    <location>
        <begin position="52"/>
        <end position="212"/>
    </location>
</feature>
<dbReference type="AlphaFoldDB" id="A0A8S3ZIW2"/>
<dbReference type="CDD" id="cd03013">
    <property type="entry name" value="PRX5_like"/>
    <property type="match status" value="1"/>
</dbReference>
<dbReference type="PANTHER" id="PTHR10430:SF16">
    <property type="entry name" value="PEROXIREDOXIN-5, MITOCHONDRIAL"/>
    <property type="match status" value="1"/>
</dbReference>
<reference evidence="11" key="1">
    <citation type="submission" date="2021-04" db="EMBL/GenBank/DDBJ databases">
        <authorList>
            <consortium name="Molecular Ecology Group"/>
        </authorList>
    </citation>
    <scope>NUCLEOTIDE SEQUENCE</scope>
</reference>
<evidence type="ECO:0000259" key="10">
    <source>
        <dbReference type="PROSITE" id="PS51352"/>
    </source>
</evidence>
<name>A0A8S3ZIW2_9EUPU</name>